<accession>A0A9W9QIG4</accession>
<sequence length="219" mass="24100">MLEVIGSAYSVAEVGQQLAWLGSALRSSPNPDQVMYCRPHFEKFQVIHHTQNAKALYAAEVSAELSFEINPATLSTETNGDCWRDLFRGGVVVEGYPIPRRPETGATSGLEIPLAMMSSLAQASYVNTFLDRSIIKGFSTMLVPTELHAGVVMWHLVHNKNGDRISYLDSTVVPVKRLMAGQLSQARHILGWCSDAKYLAGMYPRANDLLDKLKTGVCT</sequence>
<reference evidence="1" key="2">
    <citation type="journal article" date="2023" name="IMA Fungus">
        <title>Comparative genomic study of the Penicillium genus elucidates a diverse pangenome and 15 lateral gene transfer events.</title>
        <authorList>
            <person name="Petersen C."/>
            <person name="Sorensen T."/>
            <person name="Nielsen M.R."/>
            <person name="Sondergaard T.E."/>
            <person name="Sorensen J.L."/>
            <person name="Fitzpatrick D.A."/>
            <person name="Frisvad J.C."/>
            <person name="Nielsen K.L."/>
        </authorList>
    </citation>
    <scope>NUCLEOTIDE SEQUENCE</scope>
    <source>
        <strain evidence="1">IBT 35673</strain>
    </source>
</reference>
<dbReference type="EMBL" id="JAPZBQ010000004">
    <property type="protein sequence ID" value="KAJ5335386.1"/>
    <property type="molecule type" value="Genomic_DNA"/>
</dbReference>
<evidence type="ECO:0000313" key="1">
    <source>
        <dbReference type="EMBL" id="KAJ5335386.1"/>
    </source>
</evidence>
<protein>
    <submittedName>
        <fullName evidence="1">Uncharacterized protein</fullName>
    </submittedName>
</protein>
<name>A0A9W9QIG4_PENBR</name>
<reference evidence="1" key="1">
    <citation type="submission" date="2022-12" db="EMBL/GenBank/DDBJ databases">
        <authorList>
            <person name="Petersen C."/>
        </authorList>
    </citation>
    <scope>NUCLEOTIDE SEQUENCE</scope>
    <source>
        <strain evidence="1">IBT 35673</strain>
    </source>
</reference>
<comment type="caution">
    <text evidence="1">The sequence shown here is derived from an EMBL/GenBank/DDBJ whole genome shotgun (WGS) entry which is preliminary data.</text>
</comment>
<organism evidence="1 2">
    <name type="scientific">Penicillium brevicompactum</name>
    <dbReference type="NCBI Taxonomy" id="5074"/>
    <lineage>
        <taxon>Eukaryota</taxon>
        <taxon>Fungi</taxon>
        <taxon>Dikarya</taxon>
        <taxon>Ascomycota</taxon>
        <taxon>Pezizomycotina</taxon>
        <taxon>Eurotiomycetes</taxon>
        <taxon>Eurotiomycetidae</taxon>
        <taxon>Eurotiales</taxon>
        <taxon>Aspergillaceae</taxon>
        <taxon>Penicillium</taxon>
    </lineage>
</organism>
<dbReference type="Proteomes" id="UP001147695">
    <property type="component" value="Unassembled WGS sequence"/>
</dbReference>
<gene>
    <name evidence="1" type="ORF">N7452_007789</name>
</gene>
<evidence type="ECO:0000313" key="2">
    <source>
        <dbReference type="Proteomes" id="UP001147695"/>
    </source>
</evidence>
<dbReference type="AlphaFoldDB" id="A0A9W9QIG4"/>
<proteinExistence type="predicted"/>